<evidence type="ECO:0000313" key="6">
    <source>
        <dbReference type="EMBL" id="WFD34494.1"/>
    </source>
</evidence>
<dbReference type="PANTHER" id="PTHR10060:SF15">
    <property type="entry name" value="DEOXYRIBONUCLEASE TATDN1"/>
    <property type="match status" value="1"/>
</dbReference>
<evidence type="ECO:0000256" key="4">
    <source>
        <dbReference type="ARBA" id="ARBA00022801"/>
    </source>
</evidence>
<dbReference type="InterPro" id="IPR050891">
    <property type="entry name" value="TatD-type_Hydrolase"/>
</dbReference>
<dbReference type="Pfam" id="PF01026">
    <property type="entry name" value="TatD_DNase"/>
    <property type="match status" value="1"/>
</dbReference>
<reference evidence="6" key="1">
    <citation type="submission" date="2023-03" db="EMBL/GenBank/DDBJ databases">
        <title>Mating type loci evolution in Malassezia.</title>
        <authorList>
            <person name="Coelho M.A."/>
        </authorList>
    </citation>
    <scope>NUCLEOTIDE SEQUENCE</scope>
    <source>
        <strain evidence="6">CBS 11721</strain>
    </source>
</reference>
<dbReference type="PIRSF" id="PIRSF005902">
    <property type="entry name" value="DNase_TatD"/>
    <property type="match status" value="1"/>
</dbReference>
<gene>
    <name evidence="6" type="ORF">MCUN1_001335</name>
</gene>
<dbReference type="InterPro" id="IPR001130">
    <property type="entry name" value="TatD-like"/>
</dbReference>
<keyword evidence="4" id="KW-0378">Hydrolase</keyword>
<sequence length="298" mass="32090">MFRGVYHEKTKHLPDLEQVLARAEAAGVAAQIVTAGSLSEVDEAAAISGRNLFCTAGCHPTRAVELESYPGGAAAYVEALAERVAAHKHKVVAIGECGLDYDRLHFAPAEAQKRAFDAQLELAERLRLPLFLHSRAAHSDLVSILAPRLAALRRALAAEEPADEHSPGSVGVVHSFTGTKEEAEELVRLGLFIGINGCSLKTEENLQVVRSIPLTRIMLETAVLAAAREANPDIPPGPDRVKPEKWRADALVKGRNEPSAIVDVALVVAQLKGVSLAELAEHAFNNTQRLFALDLYNN</sequence>
<dbReference type="InterPro" id="IPR032466">
    <property type="entry name" value="Metal_Hydrolase"/>
</dbReference>
<feature type="binding site" evidence="5">
    <location>
        <position position="133"/>
    </location>
    <ligand>
        <name>a divalent metal cation</name>
        <dbReference type="ChEBI" id="CHEBI:60240"/>
        <label>2</label>
    </ligand>
</feature>
<keyword evidence="2" id="KW-0540">Nuclease</keyword>
<feature type="binding site" evidence="5">
    <location>
        <position position="174"/>
    </location>
    <ligand>
        <name>a divalent metal cation</name>
        <dbReference type="ChEBI" id="CHEBI:60240"/>
        <label>2</label>
    </ligand>
</feature>
<evidence type="ECO:0000256" key="1">
    <source>
        <dbReference type="ARBA" id="ARBA00009275"/>
    </source>
</evidence>
<dbReference type="GO" id="GO:0008296">
    <property type="term" value="F:3'-5'-DNA exonuclease activity"/>
    <property type="evidence" value="ECO:0007669"/>
    <property type="project" value="TreeGrafter"/>
</dbReference>
<keyword evidence="7" id="KW-1185">Reference proteome</keyword>
<evidence type="ECO:0000256" key="5">
    <source>
        <dbReference type="PIRSR" id="PIRSR005902-1"/>
    </source>
</evidence>
<proteinExistence type="inferred from homology"/>
<evidence type="ECO:0000256" key="3">
    <source>
        <dbReference type="ARBA" id="ARBA00022723"/>
    </source>
</evidence>
<dbReference type="SUPFAM" id="SSF51556">
    <property type="entry name" value="Metallo-dependent hydrolases"/>
    <property type="match status" value="1"/>
</dbReference>
<accession>A0AAF0ESV5</accession>
<comment type="similarity">
    <text evidence="1">Belongs to the metallo-dependent hydrolases superfamily. TatD-type hydrolase family.</text>
</comment>
<evidence type="ECO:0000256" key="2">
    <source>
        <dbReference type="ARBA" id="ARBA00022722"/>
    </source>
</evidence>
<dbReference type="GO" id="GO:0046872">
    <property type="term" value="F:metal ion binding"/>
    <property type="evidence" value="ECO:0007669"/>
    <property type="project" value="UniProtKB-KW"/>
</dbReference>
<dbReference type="Gene3D" id="3.20.20.140">
    <property type="entry name" value="Metal-dependent hydrolases"/>
    <property type="match status" value="1"/>
</dbReference>
<dbReference type="GO" id="GO:0005829">
    <property type="term" value="C:cytosol"/>
    <property type="evidence" value="ECO:0007669"/>
    <property type="project" value="TreeGrafter"/>
</dbReference>
<dbReference type="EMBL" id="CP119878">
    <property type="protein sequence ID" value="WFD34494.1"/>
    <property type="molecule type" value="Genomic_DNA"/>
</dbReference>
<feature type="binding site" evidence="5">
    <location>
        <position position="96"/>
    </location>
    <ligand>
        <name>a divalent metal cation</name>
        <dbReference type="ChEBI" id="CHEBI:60240"/>
        <label>1</label>
    </ligand>
</feature>
<evidence type="ECO:0000313" key="7">
    <source>
        <dbReference type="Proteomes" id="UP001219933"/>
    </source>
</evidence>
<dbReference type="Proteomes" id="UP001219933">
    <property type="component" value="Chromosome 2"/>
</dbReference>
<protein>
    <submittedName>
        <fullName evidence="6">Uncharacterized protein</fullName>
    </submittedName>
</protein>
<organism evidence="6 7">
    <name type="scientific">Malassezia cuniculi</name>
    <dbReference type="NCBI Taxonomy" id="948313"/>
    <lineage>
        <taxon>Eukaryota</taxon>
        <taxon>Fungi</taxon>
        <taxon>Dikarya</taxon>
        <taxon>Basidiomycota</taxon>
        <taxon>Ustilaginomycotina</taxon>
        <taxon>Malasseziomycetes</taxon>
        <taxon>Malasseziales</taxon>
        <taxon>Malasseziaceae</taxon>
        <taxon>Malassezia</taxon>
    </lineage>
</organism>
<dbReference type="PANTHER" id="PTHR10060">
    <property type="entry name" value="TATD FAMILY DEOXYRIBONUCLEASE"/>
    <property type="match status" value="1"/>
</dbReference>
<dbReference type="CDD" id="cd01310">
    <property type="entry name" value="TatD_DNAse"/>
    <property type="match status" value="1"/>
</dbReference>
<keyword evidence="3 5" id="KW-0479">Metal-binding</keyword>
<name>A0AAF0ESV5_9BASI</name>
<dbReference type="AlphaFoldDB" id="A0AAF0ESV5"/>